<dbReference type="InterPro" id="IPR014018">
    <property type="entry name" value="SecA_motor_DEAD"/>
</dbReference>
<comment type="subcellular location">
    <subcellularLocation>
        <location evidence="12">Cell membrane</location>
        <topology evidence="12">Peripheral membrane protein</topology>
        <orientation evidence="12">Cytoplasmic side</orientation>
    </subcellularLocation>
    <subcellularLocation>
        <location evidence="12">Cytoplasm</location>
    </subcellularLocation>
    <subcellularLocation>
        <location evidence="1">Membrane</location>
        <topology evidence="1">Peripheral membrane protein</topology>
    </subcellularLocation>
    <text evidence="12">Distribution is 50-50.</text>
</comment>
<dbReference type="PROSITE" id="PS01312">
    <property type="entry name" value="SECA"/>
    <property type="match status" value="1"/>
</dbReference>
<dbReference type="GO" id="GO:0005886">
    <property type="term" value="C:plasma membrane"/>
    <property type="evidence" value="ECO:0007669"/>
    <property type="project" value="UniProtKB-SubCell"/>
</dbReference>
<proteinExistence type="inferred from homology"/>
<feature type="binding site" evidence="12">
    <location>
        <begin position="108"/>
        <end position="112"/>
    </location>
    <ligand>
        <name>ATP</name>
        <dbReference type="ChEBI" id="CHEBI:30616"/>
    </ligand>
</feature>
<evidence type="ECO:0000259" key="13">
    <source>
        <dbReference type="PROSITE" id="PS51192"/>
    </source>
</evidence>
<dbReference type="RefSeq" id="WP_050356056.1">
    <property type="nucleotide sequence ID" value="NZ_LGSS01000014.1"/>
</dbReference>
<name>A0A0L0W7V0_GOTPU</name>
<dbReference type="GO" id="GO:0043952">
    <property type="term" value="P:protein transport by the Sec complex"/>
    <property type="evidence" value="ECO:0007669"/>
    <property type="project" value="TreeGrafter"/>
</dbReference>
<keyword evidence="8 12" id="KW-0653">Protein transport</keyword>
<dbReference type="InterPro" id="IPR001650">
    <property type="entry name" value="Helicase_C-like"/>
</dbReference>
<dbReference type="Gene3D" id="3.90.1440.10">
    <property type="entry name" value="SecA, preprotein cross-linking domain"/>
    <property type="match status" value="1"/>
</dbReference>
<keyword evidence="6 12" id="KW-0547">Nucleotide-binding</keyword>
<dbReference type="EC" id="7.4.2.8" evidence="12"/>
<dbReference type="PANTHER" id="PTHR30612:SF0">
    <property type="entry name" value="CHLOROPLAST PROTEIN-TRANSPORTING ATPASE"/>
    <property type="match status" value="1"/>
</dbReference>
<evidence type="ECO:0000256" key="9">
    <source>
        <dbReference type="ARBA" id="ARBA00022967"/>
    </source>
</evidence>
<dbReference type="GO" id="GO:0008564">
    <property type="term" value="F:protein-exporting ATPase activity"/>
    <property type="evidence" value="ECO:0007669"/>
    <property type="project" value="UniProtKB-EC"/>
</dbReference>
<evidence type="ECO:0000256" key="6">
    <source>
        <dbReference type="ARBA" id="ARBA00022741"/>
    </source>
</evidence>
<dbReference type="SMART" id="SM00490">
    <property type="entry name" value="HELICc"/>
    <property type="match status" value="1"/>
</dbReference>
<dbReference type="SMART" id="SM00957">
    <property type="entry name" value="SecA_DEAD"/>
    <property type="match status" value="1"/>
</dbReference>
<dbReference type="Pfam" id="PF01043">
    <property type="entry name" value="SecA_PP_bind"/>
    <property type="match status" value="1"/>
</dbReference>
<comment type="function">
    <text evidence="12">Part of the Sec protein translocase complex. Interacts with the SecYEG preprotein conducting channel. Has a central role in coupling the hydrolysis of ATP to the transfer of proteins into and across the cell membrane, serving as an ATP-driven molecular motor driving the stepwise translocation of polypeptide chains across the membrane.</text>
</comment>
<dbReference type="OrthoDB" id="9805579at2"/>
<dbReference type="Pfam" id="PF07516">
    <property type="entry name" value="SecA_SW"/>
    <property type="match status" value="2"/>
</dbReference>
<dbReference type="InterPro" id="IPR036266">
    <property type="entry name" value="SecA_Wing/Scaffold_sf"/>
</dbReference>
<dbReference type="InterPro" id="IPR036670">
    <property type="entry name" value="SecA_X-link_sf"/>
</dbReference>
<dbReference type="InterPro" id="IPR014001">
    <property type="entry name" value="Helicase_ATP-bd"/>
</dbReference>
<dbReference type="PROSITE" id="PS51194">
    <property type="entry name" value="HELICASE_CTER"/>
    <property type="match status" value="1"/>
</dbReference>
<dbReference type="Proteomes" id="UP000037267">
    <property type="component" value="Unassembled WGS sequence"/>
</dbReference>
<dbReference type="AlphaFoldDB" id="A0A0L0W7V0"/>
<dbReference type="CDD" id="cd18803">
    <property type="entry name" value="SF2_C_secA"/>
    <property type="match status" value="1"/>
</dbReference>
<dbReference type="InterPro" id="IPR027417">
    <property type="entry name" value="P-loop_NTPase"/>
</dbReference>
<dbReference type="GO" id="GO:0031522">
    <property type="term" value="C:cell envelope Sec protein transport complex"/>
    <property type="evidence" value="ECO:0007669"/>
    <property type="project" value="TreeGrafter"/>
</dbReference>
<dbReference type="STRING" id="1503.CLPU_14c00370"/>
<sequence length="795" mass="91265">MSNKLSKLIDFIRNLQNPMEYDLEPYKKVLEEINNIKLRNLSDYQLKELSIRLKKQARDGISHEKLLTESFALVRETSRRVLGMCPFDTQIMAGIALHRDKIVEMKTGEGKTLAATMPAYLNALTGKGVHILTFNDYLAGRDAECMGHIYEFLGLTVGHIKEDMDIYKKQNAYWSDITYVTTKESGFDYLRDFLCMEKEKLVHRPLHYAIIDEADSILIDETRSPLVIAGKVEEDVENQIYLSDIVRNLKPNDDYETDKYKRDVYLTDKGLSKVEDILGCDNLYHSKNLELLTKINCALHAEVLLKKDRDYIIRNEKIEIIDEFTGRVADKRHWPHNIQVAVEAKEGIVSESNGIIMGSIALQHYLSLYPRISGMTGTANTAAEELIEFYNKDVVVIHTSKPCIRKDHPNMIFANKLAKQKAIVSKIKRVHKTGQPILIGTGSVEESELLAHNLREEGINCQVLNAKNDEMEAKIIARAGEIGAVTVSTNMAGRGIDIKLGGEKELDRDKVCTLGGLYVIGTSLHESRRIYDQLKGRAGRQGDPGESRFFISLDDELIQKYDVSKLISHNYSPKHDEVVEDPVIHQQLERGQRIIEGYNSDMRRQLWKYSFIIEQQRRIIHNKRQDILIDKVPLKILSIKAAERYDFFRSQVGEETLRKVEKQIILYCINKCWADYLDYISHIRETIHLVVIGGKNPLDEFRKIAIEAFDEMMNRIEHEIVNTFHDVEINEDGIKIDKARLKVPSSTWTYLIDDSPDQFSNLPLLVKTVTTTITGTLFSLQSIYKRIFKKKKISK</sequence>
<dbReference type="InterPro" id="IPR026389">
    <property type="entry name" value="SecA_Actinobact-type"/>
</dbReference>
<protein>
    <recommendedName>
        <fullName evidence="12">Protein translocase subunit SecA</fullName>
        <ecNumber evidence="12">7.4.2.8</ecNumber>
    </recommendedName>
</protein>
<evidence type="ECO:0000256" key="11">
    <source>
        <dbReference type="ARBA" id="ARBA00023136"/>
    </source>
</evidence>
<dbReference type="GO" id="GO:0006605">
    <property type="term" value="P:protein targeting"/>
    <property type="evidence" value="ECO:0007669"/>
    <property type="project" value="UniProtKB-UniRule"/>
</dbReference>
<dbReference type="PRINTS" id="PR00906">
    <property type="entry name" value="SECA"/>
</dbReference>
<evidence type="ECO:0000256" key="7">
    <source>
        <dbReference type="ARBA" id="ARBA00022840"/>
    </source>
</evidence>
<dbReference type="PATRIC" id="fig|1503.3.peg.500"/>
<dbReference type="GO" id="GO:0005829">
    <property type="term" value="C:cytosol"/>
    <property type="evidence" value="ECO:0007669"/>
    <property type="project" value="TreeGrafter"/>
</dbReference>
<dbReference type="NCBIfam" id="TIGR04221">
    <property type="entry name" value="SecA2_Mycobac"/>
    <property type="match status" value="1"/>
</dbReference>
<organism evidence="16 17">
    <name type="scientific">Gottschalkia purinilytica</name>
    <name type="common">Clostridium purinilyticum</name>
    <dbReference type="NCBI Taxonomy" id="1503"/>
    <lineage>
        <taxon>Bacteria</taxon>
        <taxon>Bacillati</taxon>
        <taxon>Bacillota</taxon>
        <taxon>Tissierellia</taxon>
        <taxon>Tissierellales</taxon>
        <taxon>Gottschalkiaceae</taxon>
        <taxon>Gottschalkia</taxon>
    </lineage>
</organism>
<evidence type="ECO:0000256" key="12">
    <source>
        <dbReference type="HAMAP-Rule" id="MF_01382"/>
    </source>
</evidence>
<evidence type="ECO:0000259" key="15">
    <source>
        <dbReference type="PROSITE" id="PS51196"/>
    </source>
</evidence>
<dbReference type="Pfam" id="PF21090">
    <property type="entry name" value="P-loop_SecA"/>
    <property type="match status" value="1"/>
</dbReference>
<keyword evidence="9 12" id="KW-1278">Translocase</keyword>
<evidence type="ECO:0000256" key="5">
    <source>
        <dbReference type="ARBA" id="ARBA00022490"/>
    </source>
</evidence>
<evidence type="ECO:0000256" key="4">
    <source>
        <dbReference type="ARBA" id="ARBA00022475"/>
    </source>
</evidence>
<comment type="caution">
    <text evidence="16">The sequence shown here is derived from an EMBL/GenBank/DDBJ whole genome shotgun (WGS) entry which is preliminary data.</text>
</comment>
<dbReference type="FunFam" id="3.40.50.300:FF:000429">
    <property type="entry name" value="Preprotein translocase subunit SecA"/>
    <property type="match status" value="1"/>
</dbReference>
<dbReference type="InterPro" id="IPR000185">
    <property type="entry name" value="SecA"/>
</dbReference>
<accession>A0A0L0W7V0</accession>
<gene>
    <name evidence="12" type="primary">secA</name>
    <name evidence="16" type="ORF">CLPU_14c00370</name>
</gene>
<dbReference type="PROSITE" id="PS51196">
    <property type="entry name" value="SECA_MOTOR_DEAD"/>
    <property type="match status" value="1"/>
</dbReference>
<keyword evidence="10 12" id="KW-0811">Translocation</keyword>
<dbReference type="SUPFAM" id="SSF52540">
    <property type="entry name" value="P-loop containing nucleoside triphosphate hydrolases"/>
    <property type="match status" value="2"/>
</dbReference>
<dbReference type="Gene3D" id="3.40.50.300">
    <property type="entry name" value="P-loop containing nucleotide triphosphate hydrolases"/>
    <property type="match status" value="3"/>
</dbReference>
<dbReference type="InterPro" id="IPR044722">
    <property type="entry name" value="SecA_SF2_C"/>
</dbReference>
<reference evidence="17" key="1">
    <citation type="submission" date="2015-07" db="EMBL/GenBank/DDBJ databases">
        <title>Draft genome sequence of the purine-degrading Gottschalkia purinilyticum DSM 1384 (formerly Clostridium purinilyticum).</title>
        <authorList>
            <person name="Poehlein A."/>
            <person name="Schiel-Bengelsdorf B."/>
            <person name="Bengelsdorf F.R."/>
            <person name="Daniel R."/>
            <person name="Duerre P."/>
        </authorList>
    </citation>
    <scope>NUCLEOTIDE SEQUENCE [LARGE SCALE GENOMIC DNA]</scope>
    <source>
        <strain evidence="17">DSM 1384</strain>
    </source>
</reference>
<feature type="binding site" evidence="12">
    <location>
        <position position="497"/>
    </location>
    <ligand>
        <name>ATP</name>
        <dbReference type="ChEBI" id="CHEBI:30616"/>
    </ligand>
</feature>
<dbReference type="InterPro" id="IPR020937">
    <property type="entry name" value="SecA_CS"/>
</dbReference>
<dbReference type="GO" id="GO:0065002">
    <property type="term" value="P:intracellular protein transmembrane transport"/>
    <property type="evidence" value="ECO:0007669"/>
    <property type="project" value="UniProtKB-UniRule"/>
</dbReference>
<keyword evidence="4 12" id="KW-1003">Cell membrane</keyword>
<dbReference type="InterPro" id="IPR011115">
    <property type="entry name" value="SecA_DEAD"/>
</dbReference>
<dbReference type="PROSITE" id="PS51192">
    <property type="entry name" value="HELICASE_ATP_BIND_1"/>
    <property type="match status" value="1"/>
</dbReference>
<dbReference type="PANTHER" id="PTHR30612">
    <property type="entry name" value="SECA INNER MEMBRANE COMPONENT OF SEC PROTEIN SECRETION SYSTEM"/>
    <property type="match status" value="1"/>
</dbReference>
<feature type="domain" description="SecA family profile" evidence="15">
    <location>
        <begin position="8"/>
        <end position="580"/>
    </location>
</feature>
<keyword evidence="3 12" id="KW-0813">Transport</keyword>
<keyword evidence="5 12" id="KW-0963">Cytoplasm</keyword>
<dbReference type="SUPFAM" id="SSF81767">
    <property type="entry name" value="Pre-protein crosslinking domain of SecA"/>
    <property type="match status" value="1"/>
</dbReference>
<keyword evidence="11 12" id="KW-0472">Membrane</keyword>
<evidence type="ECO:0000313" key="16">
    <source>
        <dbReference type="EMBL" id="KNF07619.1"/>
    </source>
</evidence>
<comment type="catalytic activity">
    <reaction evidence="12">
        <text>ATP + H2O + cellular proteinSide 1 = ADP + phosphate + cellular proteinSide 2.</text>
        <dbReference type="EC" id="7.4.2.8"/>
    </reaction>
</comment>
<dbReference type="Gene3D" id="1.10.3060.10">
    <property type="entry name" value="Helical scaffold and wing domains of SecA"/>
    <property type="match status" value="2"/>
</dbReference>
<feature type="domain" description="Helicase ATP-binding" evidence="13">
    <location>
        <begin position="92"/>
        <end position="243"/>
    </location>
</feature>
<dbReference type="EMBL" id="LGSS01000014">
    <property type="protein sequence ID" value="KNF07619.1"/>
    <property type="molecule type" value="Genomic_DNA"/>
</dbReference>
<dbReference type="GO" id="GO:0017038">
    <property type="term" value="P:protein import"/>
    <property type="evidence" value="ECO:0007669"/>
    <property type="project" value="InterPro"/>
</dbReference>
<evidence type="ECO:0000256" key="2">
    <source>
        <dbReference type="ARBA" id="ARBA00007650"/>
    </source>
</evidence>
<dbReference type="HAMAP" id="MF_01382">
    <property type="entry name" value="SecA"/>
    <property type="match status" value="1"/>
</dbReference>
<evidence type="ECO:0000313" key="17">
    <source>
        <dbReference type="Proteomes" id="UP000037267"/>
    </source>
</evidence>
<comment type="similarity">
    <text evidence="2 12">Belongs to the SecA family.</text>
</comment>
<feature type="binding site" evidence="12">
    <location>
        <position position="90"/>
    </location>
    <ligand>
        <name>ATP</name>
        <dbReference type="ChEBI" id="CHEBI:30616"/>
    </ligand>
</feature>
<dbReference type="InterPro" id="IPR011116">
    <property type="entry name" value="SecA_Wing/Scaffold"/>
</dbReference>
<dbReference type="GO" id="GO:0005524">
    <property type="term" value="F:ATP binding"/>
    <property type="evidence" value="ECO:0007669"/>
    <property type="project" value="UniProtKB-UniRule"/>
</dbReference>
<dbReference type="Pfam" id="PF07517">
    <property type="entry name" value="SecA_DEAD"/>
    <property type="match status" value="1"/>
</dbReference>
<keyword evidence="17" id="KW-1185">Reference proteome</keyword>
<keyword evidence="7 12" id="KW-0067">ATP-binding</keyword>
<evidence type="ECO:0000256" key="3">
    <source>
        <dbReference type="ARBA" id="ARBA00022448"/>
    </source>
</evidence>
<feature type="domain" description="Helicase C-terminal" evidence="14">
    <location>
        <begin position="419"/>
        <end position="583"/>
    </location>
</feature>
<evidence type="ECO:0000256" key="8">
    <source>
        <dbReference type="ARBA" id="ARBA00022927"/>
    </source>
</evidence>
<dbReference type="InterPro" id="IPR011130">
    <property type="entry name" value="SecA_preprotein_X-link_dom"/>
</dbReference>
<evidence type="ECO:0000256" key="1">
    <source>
        <dbReference type="ARBA" id="ARBA00004170"/>
    </source>
</evidence>
<comment type="subunit">
    <text evidence="12">Monomer and homodimer. Part of the essential Sec protein translocation apparatus which comprises SecA, SecYEG and auxiliary proteins SecDF. Other proteins may also be involved.</text>
</comment>
<evidence type="ECO:0000256" key="10">
    <source>
        <dbReference type="ARBA" id="ARBA00023010"/>
    </source>
</evidence>
<dbReference type="SUPFAM" id="SSF81886">
    <property type="entry name" value="Helical scaffold and wing domains of SecA"/>
    <property type="match status" value="1"/>
</dbReference>
<dbReference type="SMART" id="SM00958">
    <property type="entry name" value="SecA_PP_bind"/>
    <property type="match status" value="1"/>
</dbReference>
<evidence type="ECO:0000259" key="14">
    <source>
        <dbReference type="PROSITE" id="PS51194"/>
    </source>
</evidence>
<dbReference type="CDD" id="cd17928">
    <property type="entry name" value="DEXDc_SecA"/>
    <property type="match status" value="1"/>
</dbReference>